<evidence type="ECO:0000313" key="7">
    <source>
        <dbReference type="EMBL" id="CAB9515029.1"/>
    </source>
</evidence>
<sequence length="277" mass="32146">MPGSSLRNAVKRITHKERSQPQARSHLGLLEKHGDYKKRAVHYHAQEDRLRNLKEKAAMRNPDEFYFGMHKAQVTDTRGHQMTEETRNEKFSDTIGPEAVRVMKSQDLAYVRLQKQRDGTKAQKLKESLHLIGMTKTASKHTIFVQSKQQADEFDAAKHFDTAPELVERTFNRPRHAQLVASQQQQDNDDDEAPISQKDLKRQKKEQRARARIAAKARSQAYAEFEARSQRARAMERAEAHLVTEKLVAGKGRKRKVKGKTEDGMPAQYKWRRKRKR</sequence>
<evidence type="ECO:0000313" key="8">
    <source>
        <dbReference type="Proteomes" id="UP001153069"/>
    </source>
</evidence>
<keyword evidence="8" id="KW-1185">Reference proteome</keyword>
<name>A0A9N8EAW1_9STRA</name>
<gene>
    <name evidence="7" type="ORF">SEMRO_691_G187730.1</name>
</gene>
<evidence type="ECO:0000256" key="1">
    <source>
        <dbReference type="ARBA" id="ARBA00004604"/>
    </source>
</evidence>
<dbReference type="AlphaFoldDB" id="A0A9N8EAW1"/>
<evidence type="ECO:0000256" key="3">
    <source>
        <dbReference type="ARBA" id="ARBA00022552"/>
    </source>
</evidence>
<dbReference type="GO" id="GO:0032040">
    <property type="term" value="C:small-subunit processome"/>
    <property type="evidence" value="ECO:0007669"/>
    <property type="project" value="UniProtKB-UniRule"/>
</dbReference>
<comment type="function">
    <text evidence="5">Involved in nucleolar processing of pre-18S ribosomal RNA.</text>
</comment>
<dbReference type="PANTHER" id="PTHR12838">
    <property type="entry name" value="U3 SMALL NUCLEOLAR RNA-ASSOCIATED PROTEIN 11"/>
    <property type="match status" value="1"/>
</dbReference>
<comment type="subunit">
    <text evidence="5">Component of the ribosomal small subunit (SSU) processome.</text>
</comment>
<dbReference type="PANTHER" id="PTHR12838:SF0">
    <property type="entry name" value="U3 SMALL NUCLEOLAR RNA-ASSOCIATED PROTEIN 11-RELATED"/>
    <property type="match status" value="1"/>
</dbReference>
<accession>A0A9N8EAW1</accession>
<dbReference type="GO" id="GO:0006364">
    <property type="term" value="P:rRNA processing"/>
    <property type="evidence" value="ECO:0007669"/>
    <property type="project" value="UniProtKB-UniRule"/>
</dbReference>
<comment type="caution">
    <text evidence="7">The sequence shown here is derived from an EMBL/GenBank/DDBJ whole genome shotgun (WGS) entry which is preliminary data.</text>
</comment>
<comment type="subcellular location">
    <subcellularLocation>
        <location evidence="1 5">Nucleus</location>
        <location evidence="1 5">Nucleolus</location>
    </subcellularLocation>
</comment>
<dbReference type="EMBL" id="CAICTM010000690">
    <property type="protein sequence ID" value="CAB9515029.1"/>
    <property type="molecule type" value="Genomic_DNA"/>
</dbReference>
<feature type="region of interest" description="Disordered" evidence="6">
    <location>
        <begin position="1"/>
        <end position="26"/>
    </location>
</feature>
<dbReference type="InterPro" id="IPR007144">
    <property type="entry name" value="SSU_processome_Utp11"/>
</dbReference>
<evidence type="ECO:0000256" key="4">
    <source>
        <dbReference type="ARBA" id="ARBA00023242"/>
    </source>
</evidence>
<protein>
    <recommendedName>
        <fullName evidence="5">U3 small nucleolar RNA-associated protein 11</fullName>
        <shortName evidence="5">U3 snoRNA-associated protein 11</shortName>
    </recommendedName>
</protein>
<keyword evidence="3 5" id="KW-0698">rRNA processing</keyword>
<keyword evidence="4 5" id="KW-0539">Nucleus</keyword>
<dbReference type="Proteomes" id="UP001153069">
    <property type="component" value="Unassembled WGS sequence"/>
</dbReference>
<evidence type="ECO:0000256" key="5">
    <source>
        <dbReference type="PIRNR" id="PIRNR015952"/>
    </source>
</evidence>
<feature type="region of interest" description="Disordered" evidence="6">
    <location>
        <begin position="245"/>
        <end position="277"/>
    </location>
</feature>
<feature type="region of interest" description="Disordered" evidence="6">
    <location>
        <begin position="178"/>
        <end position="213"/>
    </location>
</feature>
<organism evidence="7 8">
    <name type="scientific">Seminavis robusta</name>
    <dbReference type="NCBI Taxonomy" id="568900"/>
    <lineage>
        <taxon>Eukaryota</taxon>
        <taxon>Sar</taxon>
        <taxon>Stramenopiles</taxon>
        <taxon>Ochrophyta</taxon>
        <taxon>Bacillariophyta</taxon>
        <taxon>Bacillariophyceae</taxon>
        <taxon>Bacillariophycidae</taxon>
        <taxon>Naviculales</taxon>
        <taxon>Naviculaceae</taxon>
        <taxon>Seminavis</taxon>
    </lineage>
</organism>
<dbReference type="OrthoDB" id="29058at2759"/>
<evidence type="ECO:0000256" key="2">
    <source>
        <dbReference type="ARBA" id="ARBA00008105"/>
    </source>
</evidence>
<reference evidence="7" key="1">
    <citation type="submission" date="2020-06" db="EMBL/GenBank/DDBJ databases">
        <authorList>
            <consortium name="Plant Systems Biology data submission"/>
        </authorList>
    </citation>
    <scope>NUCLEOTIDE SEQUENCE</scope>
    <source>
        <strain evidence="7">D6</strain>
    </source>
</reference>
<dbReference type="PIRSF" id="PIRSF015952">
    <property type="entry name" value="U3snoRNP11"/>
    <property type="match status" value="1"/>
</dbReference>
<dbReference type="Pfam" id="PF03998">
    <property type="entry name" value="Utp11"/>
    <property type="match status" value="1"/>
</dbReference>
<proteinExistence type="inferred from homology"/>
<evidence type="ECO:0000256" key="6">
    <source>
        <dbReference type="SAM" id="MobiDB-lite"/>
    </source>
</evidence>
<comment type="similarity">
    <text evidence="2 5">Belongs to the UTP11 family.</text>
</comment>
<feature type="compositionally biased region" description="Basic residues" evidence="6">
    <location>
        <begin position="201"/>
        <end position="213"/>
    </location>
</feature>